<accession>A0A922MPV0</accession>
<proteinExistence type="predicted"/>
<organism evidence="1 2">
    <name type="scientific">Spodoptera exigua</name>
    <name type="common">Beet armyworm</name>
    <name type="synonym">Noctua fulgens</name>
    <dbReference type="NCBI Taxonomy" id="7107"/>
    <lineage>
        <taxon>Eukaryota</taxon>
        <taxon>Metazoa</taxon>
        <taxon>Ecdysozoa</taxon>
        <taxon>Arthropoda</taxon>
        <taxon>Hexapoda</taxon>
        <taxon>Insecta</taxon>
        <taxon>Pterygota</taxon>
        <taxon>Neoptera</taxon>
        <taxon>Endopterygota</taxon>
        <taxon>Lepidoptera</taxon>
        <taxon>Glossata</taxon>
        <taxon>Ditrysia</taxon>
        <taxon>Noctuoidea</taxon>
        <taxon>Noctuidae</taxon>
        <taxon>Amphipyrinae</taxon>
        <taxon>Spodoptera</taxon>
    </lineage>
</organism>
<reference evidence="1" key="1">
    <citation type="journal article" date="2021" name="G3 (Bethesda)">
        <title>Genome and transcriptome analysis of the beet armyworm Spodoptera exigua reveals targets for pest control. .</title>
        <authorList>
            <person name="Simon S."/>
            <person name="Breeschoten T."/>
            <person name="Jansen H.J."/>
            <person name="Dirks R.P."/>
            <person name="Schranz M.E."/>
            <person name="Ros V.I.D."/>
        </authorList>
    </citation>
    <scope>NUCLEOTIDE SEQUENCE</scope>
    <source>
        <strain evidence="1">TB_SE_WUR_2020</strain>
    </source>
</reference>
<name>A0A922MPV0_SPOEX</name>
<dbReference type="AlphaFoldDB" id="A0A922MPV0"/>
<evidence type="ECO:0000313" key="2">
    <source>
        <dbReference type="Proteomes" id="UP000814243"/>
    </source>
</evidence>
<evidence type="ECO:0000313" key="1">
    <source>
        <dbReference type="EMBL" id="KAH9640468.1"/>
    </source>
</evidence>
<gene>
    <name evidence="1" type="ORF">HF086_018134</name>
</gene>
<dbReference type="EMBL" id="JACEFF010000281">
    <property type="protein sequence ID" value="KAH9640468.1"/>
    <property type="molecule type" value="Genomic_DNA"/>
</dbReference>
<comment type="caution">
    <text evidence="1">The sequence shown here is derived from an EMBL/GenBank/DDBJ whole genome shotgun (WGS) entry which is preliminary data.</text>
</comment>
<sequence length="200" mass="23137">MRGKGRTLIIFILDWKGFVNQHLFDTVQKQFLEYSERLNIPAMDLSSSACISLNILPFPLKTDFVEVVCDRNSSAEISCVRAFITRIEELRRAREVSDETIFKLAPELLTDDALHWVCSVRDSITSWSELLSCLRDDFDVFDFDYKMMEEITAGSQGEDESITIYLAIMHGTFPRFTRVVPESDRLDIILHNIRPAMRVF</sequence>
<dbReference type="Proteomes" id="UP000814243">
    <property type="component" value="Unassembled WGS sequence"/>
</dbReference>
<protein>
    <submittedName>
        <fullName evidence="1">Uncharacterized protein</fullName>
    </submittedName>
</protein>